<reference evidence="1 2" key="1">
    <citation type="journal article" date="2015" name="Sci. Rep.">
        <title>The power of single molecule real-time sequencing technology in the de novo assembly of a eukaryotic genome.</title>
        <authorList>
            <person name="Sakai H."/>
            <person name="Naito K."/>
            <person name="Ogiso-Tanaka E."/>
            <person name="Takahashi Y."/>
            <person name="Iseki K."/>
            <person name="Muto C."/>
            <person name="Satou K."/>
            <person name="Teruya K."/>
            <person name="Shiroma A."/>
            <person name="Shimoji M."/>
            <person name="Hirano T."/>
            <person name="Itoh T."/>
            <person name="Kaga A."/>
            <person name="Tomooka N."/>
        </authorList>
    </citation>
    <scope>NUCLEOTIDE SEQUENCE [LARGE SCALE GENOMIC DNA]</scope>
    <source>
        <strain evidence="2">cv. Shumari</strain>
    </source>
</reference>
<keyword evidence="2" id="KW-1185">Reference proteome</keyword>
<dbReference type="EMBL" id="AP015034">
    <property type="protein sequence ID" value="BAT74997.1"/>
    <property type="molecule type" value="Genomic_DNA"/>
</dbReference>
<proteinExistence type="predicted"/>
<protein>
    <submittedName>
        <fullName evidence="1">Uncharacterized protein</fullName>
    </submittedName>
</protein>
<dbReference type="Proteomes" id="UP000291084">
    <property type="component" value="Chromosome 1"/>
</dbReference>
<evidence type="ECO:0000313" key="2">
    <source>
        <dbReference type="Proteomes" id="UP000291084"/>
    </source>
</evidence>
<dbReference type="AlphaFoldDB" id="A0A0S3R312"/>
<gene>
    <name evidence="1" type="primary">Vigan.01G278900</name>
    <name evidence="1" type="ORF">VIGAN_01278900</name>
</gene>
<name>A0A0S3R312_PHAAN</name>
<accession>A0A0S3R312</accession>
<organism evidence="1 2">
    <name type="scientific">Vigna angularis var. angularis</name>
    <dbReference type="NCBI Taxonomy" id="157739"/>
    <lineage>
        <taxon>Eukaryota</taxon>
        <taxon>Viridiplantae</taxon>
        <taxon>Streptophyta</taxon>
        <taxon>Embryophyta</taxon>
        <taxon>Tracheophyta</taxon>
        <taxon>Spermatophyta</taxon>
        <taxon>Magnoliopsida</taxon>
        <taxon>eudicotyledons</taxon>
        <taxon>Gunneridae</taxon>
        <taxon>Pentapetalae</taxon>
        <taxon>rosids</taxon>
        <taxon>fabids</taxon>
        <taxon>Fabales</taxon>
        <taxon>Fabaceae</taxon>
        <taxon>Papilionoideae</taxon>
        <taxon>50 kb inversion clade</taxon>
        <taxon>NPAAA clade</taxon>
        <taxon>indigoferoid/millettioid clade</taxon>
        <taxon>Phaseoleae</taxon>
        <taxon>Vigna</taxon>
    </lineage>
</organism>
<evidence type="ECO:0000313" key="1">
    <source>
        <dbReference type="EMBL" id="BAT74997.1"/>
    </source>
</evidence>
<sequence>MHLVDTSHTTFWLENHDPESKKRVLLSMKIEALIVDVKGVLDVDVEEALKVDE</sequence>